<evidence type="ECO:0000256" key="16">
    <source>
        <dbReference type="ARBA" id="ARBA00044179"/>
    </source>
</evidence>
<name>A0A1Y1UUC1_9TREE</name>
<dbReference type="GO" id="GO:0005874">
    <property type="term" value="C:microtubule"/>
    <property type="evidence" value="ECO:0007669"/>
    <property type="project" value="UniProtKB-KW"/>
</dbReference>
<evidence type="ECO:0000256" key="8">
    <source>
        <dbReference type="ARBA" id="ARBA00022701"/>
    </source>
</evidence>
<dbReference type="GO" id="GO:0042729">
    <property type="term" value="C:DASH complex"/>
    <property type="evidence" value="ECO:0007669"/>
    <property type="project" value="InterPro"/>
</dbReference>
<evidence type="ECO:0000313" key="20">
    <source>
        <dbReference type="Proteomes" id="UP000193218"/>
    </source>
</evidence>
<protein>
    <recommendedName>
        <fullName evidence="16">DASH complex subunit DAD3</fullName>
    </recommendedName>
    <alternativeName>
        <fullName evidence="17">Outer kinetochore protein DAD3</fullName>
    </alternativeName>
</protein>
<evidence type="ECO:0000256" key="3">
    <source>
        <dbReference type="ARBA" id="ARBA00004629"/>
    </source>
</evidence>
<sequence>MSKNPYANNSQLSSLEQEVLWEYVKLSDKIKRISNLAKETAETPNESLLTELRDLEKKMGLVLTLFKASVWTVVNDREAELAAKVAQEQAGRYQPQDYEEEDSLEQEWR</sequence>
<comment type="caution">
    <text evidence="19">The sequence shown here is derived from an EMBL/GenBank/DDBJ whole genome shotgun (WGS) entry which is preliminary data.</text>
</comment>
<evidence type="ECO:0000256" key="13">
    <source>
        <dbReference type="ARBA" id="ARBA00023242"/>
    </source>
</evidence>
<keyword evidence="5" id="KW-0158">Chromosome</keyword>
<evidence type="ECO:0000256" key="2">
    <source>
        <dbReference type="ARBA" id="ARBA00004186"/>
    </source>
</evidence>
<dbReference type="EMBL" id="NBSH01000001">
    <property type="protein sequence ID" value="ORX40785.1"/>
    <property type="molecule type" value="Genomic_DNA"/>
</dbReference>
<keyword evidence="20" id="KW-1185">Reference proteome</keyword>
<dbReference type="GO" id="GO:0051301">
    <property type="term" value="P:cell division"/>
    <property type="evidence" value="ECO:0007669"/>
    <property type="project" value="UniProtKB-KW"/>
</dbReference>
<evidence type="ECO:0000256" key="15">
    <source>
        <dbReference type="ARBA" id="ARBA00023328"/>
    </source>
</evidence>
<keyword evidence="12" id="KW-0206">Cytoskeleton</keyword>
<dbReference type="PANTHER" id="PTHR28017">
    <property type="entry name" value="DASH COMPLEX SUBUNIT DAD3"/>
    <property type="match status" value="1"/>
</dbReference>
<keyword evidence="7" id="KW-0132">Cell division</keyword>
<evidence type="ECO:0000256" key="17">
    <source>
        <dbReference type="ARBA" id="ARBA00044305"/>
    </source>
</evidence>
<keyword evidence="11" id="KW-0995">Kinetochore</keyword>
<keyword evidence="14" id="KW-0131">Cell cycle</keyword>
<dbReference type="AlphaFoldDB" id="A0A1Y1UUC1"/>
<reference evidence="19 20" key="1">
    <citation type="submission" date="2017-03" db="EMBL/GenBank/DDBJ databases">
        <title>Widespread Adenine N6-methylation of Active Genes in Fungi.</title>
        <authorList>
            <consortium name="DOE Joint Genome Institute"/>
            <person name="Mondo S.J."/>
            <person name="Dannebaum R.O."/>
            <person name="Kuo R.C."/>
            <person name="Louie K.B."/>
            <person name="Bewick A.J."/>
            <person name="Labutti K."/>
            <person name="Haridas S."/>
            <person name="Kuo A."/>
            <person name="Salamov A."/>
            <person name="Ahrendt S.R."/>
            <person name="Lau R."/>
            <person name="Bowen B.P."/>
            <person name="Lipzen A."/>
            <person name="Sullivan W."/>
            <person name="Andreopoulos W.B."/>
            <person name="Clum A."/>
            <person name="Lindquist E."/>
            <person name="Daum C."/>
            <person name="Northen T.R."/>
            <person name="Ramamoorthy G."/>
            <person name="Schmitz R.J."/>
            <person name="Gryganskyi A."/>
            <person name="Culley D."/>
            <person name="Magnuson J."/>
            <person name="James T.Y."/>
            <person name="O'Malley M.A."/>
            <person name="Stajich J.E."/>
            <person name="Spatafora J.W."/>
            <person name="Visel A."/>
            <person name="Grigoriev I.V."/>
        </authorList>
    </citation>
    <scope>NUCLEOTIDE SEQUENCE [LARGE SCALE GENOMIC DNA]</scope>
    <source>
        <strain evidence="19 20">NRRL Y-17943</strain>
    </source>
</reference>
<dbReference type="PANTHER" id="PTHR28017:SF1">
    <property type="entry name" value="DASH COMPLEX SUBUNIT DAD3"/>
    <property type="match status" value="1"/>
</dbReference>
<comment type="subcellular location">
    <subcellularLocation>
        <location evidence="3">Chromosome</location>
        <location evidence="3">Centromere</location>
        <location evidence="3">Kinetochore</location>
    </subcellularLocation>
    <subcellularLocation>
        <location evidence="2">Cytoplasm</location>
        <location evidence="2">Cytoskeleton</location>
        <location evidence="2">Spindle</location>
    </subcellularLocation>
    <subcellularLocation>
        <location evidence="1">Nucleus</location>
    </subcellularLocation>
</comment>
<evidence type="ECO:0000256" key="9">
    <source>
        <dbReference type="ARBA" id="ARBA00022776"/>
    </source>
</evidence>
<evidence type="ECO:0000256" key="14">
    <source>
        <dbReference type="ARBA" id="ARBA00023306"/>
    </source>
</evidence>
<evidence type="ECO:0000256" key="10">
    <source>
        <dbReference type="ARBA" id="ARBA00022829"/>
    </source>
</evidence>
<evidence type="ECO:0000313" key="19">
    <source>
        <dbReference type="EMBL" id="ORX40785.1"/>
    </source>
</evidence>
<dbReference type="InParanoid" id="A0A1Y1UUC1"/>
<keyword evidence="13" id="KW-0539">Nucleus</keyword>
<evidence type="ECO:0000256" key="4">
    <source>
        <dbReference type="ARBA" id="ARBA00006277"/>
    </source>
</evidence>
<keyword evidence="6" id="KW-0963">Cytoplasm</keyword>
<dbReference type="OrthoDB" id="2443965at2759"/>
<dbReference type="GO" id="GO:0051010">
    <property type="term" value="F:microtubule plus-end binding"/>
    <property type="evidence" value="ECO:0007669"/>
    <property type="project" value="TreeGrafter"/>
</dbReference>
<dbReference type="InterPro" id="IPR013965">
    <property type="entry name" value="DASH_Dad3"/>
</dbReference>
<evidence type="ECO:0000256" key="5">
    <source>
        <dbReference type="ARBA" id="ARBA00022454"/>
    </source>
</evidence>
<dbReference type="Pfam" id="PF08656">
    <property type="entry name" value="DASH_Dad3"/>
    <property type="match status" value="1"/>
</dbReference>
<dbReference type="Proteomes" id="UP000193218">
    <property type="component" value="Unassembled WGS sequence"/>
</dbReference>
<dbReference type="FunCoup" id="A0A1Y1UUC1">
    <property type="interactions" value="2"/>
</dbReference>
<keyword evidence="9" id="KW-0498">Mitosis</keyword>
<dbReference type="STRING" id="4999.A0A1Y1UUC1"/>
<comment type="similarity">
    <text evidence="4">Belongs to the DASH complex DAD3 family.</text>
</comment>
<keyword evidence="15" id="KW-0137">Centromere</keyword>
<evidence type="ECO:0000256" key="1">
    <source>
        <dbReference type="ARBA" id="ARBA00004123"/>
    </source>
</evidence>
<evidence type="ECO:0000256" key="11">
    <source>
        <dbReference type="ARBA" id="ARBA00022838"/>
    </source>
</evidence>
<keyword evidence="8" id="KW-0493">Microtubule</keyword>
<gene>
    <name evidence="19" type="ORF">BD324DRAFT_612106</name>
</gene>
<dbReference type="GO" id="GO:0072686">
    <property type="term" value="C:mitotic spindle"/>
    <property type="evidence" value="ECO:0007669"/>
    <property type="project" value="InterPro"/>
</dbReference>
<proteinExistence type="inferred from homology"/>
<feature type="compositionally biased region" description="Acidic residues" evidence="18">
    <location>
        <begin position="97"/>
        <end position="109"/>
    </location>
</feature>
<evidence type="ECO:0000256" key="18">
    <source>
        <dbReference type="SAM" id="MobiDB-lite"/>
    </source>
</evidence>
<evidence type="ECO:0000256" key="12">
    <source>
        <dbReference type="ARBA" id="ARBA00023212"/>
    </source>
</evidence>
<keyword evidence="10" id="KW-0159">Chromosome partition</keyword>
<dbReference type="GeneID" id="33556160"/>
<evidence type="ECO:0000256" key="6">
    <source>
        <dbReference type="ARBA" id="ARBA00022490"/>
    </source>
</evidence>
<dbReference type="RefSeq" id="XP_021874464.1">
    <property type="nucleotide sequence ID" value="XM_022014352.1"/>
</dbReference>
<accession>A0A1Y1UUC1</accession>
<dbReference type="GO" id="GO:0008608">
    <property type="term" value="P:attachment of spindle microtubules to kinetochore"/>
    <property type="evidence" value="ECO:0007669"/>
    <property type="project" value="InterPro"/>
</dbReference>
<feature type="region of interest" description="Disordered" evidence="18">
    <location>
        <begin position="86"/>
        <end position="109"/>
    </location>
</feature>
<evidence type="ECO:0000256" key="7">
    <source>
        <dbReference type="ARBA" id="ARBA00022618"/>
    </source>
</evidence>
<organism evidence="19 20">
    <name type="scientific">Kockovaella imperatae</name>
    <dbReference type="NCBI Taxonomy" id="4999"/>
    <lineage>
        <taxon>Eukaryota</taxon>
        <taxon>Fungi</taxon>
        <taxon>Dikarya</taxon>
        <taxon>Basidiomycota</taxon>
        <taxon>Agaricomycotina</taxon>
        <taxon>Tremellomycetes</taxon>
        <taxon>Tremellales</taxon>
        <taxon>Cuniculitremaceae</taxon>
        <taxon>Kockovaella</taxon>
    </lineage>
</organism>